<dbReference type="STRING" id="44941.A0A397W8K4"/>
<reference evidence="2 3" key="1">
    <citation type="submission" date="2018-06" db="EMBL/GenBank/DDBJ databases">
        <title>Comparative genomics reveals the genomic features of Rhizophagus irregularis, R. cerebriforme, R. diaphanum and Gigaspora rosea, and their symbiotic lifestyle signature.</title>
        <authorList>
            <person name="Morin E."/>
            <person name="San Clemente H."/>
            <person name="Chen E.C.H."/>
            <person name="De La Providencia I."/>
            <person name="Hainaut M."/>
            <person name="Kuo A."/>
            <person name="Kohler A."/>
            <person name="Murat C."/>
            <person name="Tang N."/>
            <person name="Roy S."/>
            <person name="Loubradou J."/>
            <person name="Henrissat B."/>
            <person name="Grigoriev I.V."/>
            <person name="Corradi N."/>
            <person name="Roux C."/>
            <person name="Martin F.M."/>
        </authorList>
    </citation>
    <scope>NUCLEOTIDE SEQUENCE [LARGE SCALE GENOMIC DNA]</scope>
    <source>
        <strain evidence="2 3">DAOM 194757</strain>
    </source>
</reference>
<sequence>MKDKVIEERLQYAKEFEKYWRSIIDEQKRNQAVIGEKRKRNATEEERQQQTKKTRKDLKGSSLTDAIHHTLSNLIYLQLRRNKSMLNGRALEDVIGEPDYIVVDENYEVVIPFEYKTRWTLKIPSNEDIVVSYIQEKKYREGRLTNSKGTSIYNSINQIYGRYAPYIDKPKLITNEESSNSGTFDNEQKDDKEFKYKQTLSLKEPNVVTRSRSTQIE</sequence>
<protein>
    <submittedName>
        <fullName evidence="2">Uncharacterized protein</fullName>
    </submittedName>
</protein>
<evidence type="ECO:0000256" key="1">
    <source>
        <dbReference type="SAM" id="MobiDB-lite"/>
    </source>
</evidence>
<organism evidence="2 3">
    <name type="scientific">Gigaspora rosea</name>
    <dbReference type="NCBI Taxonomy" id="44941"/>
    <lineage>
        <taxon>Eukaryota</taxon>
        <taxon>Fungi</taxon>
        <taxon>Fungi incertae sedis</taxon>
        <taxon>Mucoromycota</taxon>
        <taxon>Glomeromycotina</taxon>
        <taxon>Glomeromycetes</taxon>
        <taxon>Diversisporales</taxon>
        <taxon>Gigasporaceae</taxon>
        <taxon>Gigaspora</taxon>
    </lineage>
</organism>
<comment type="caution">
    <text evidence="2">The sequence shown here is derived from an EMBL/GenBank/DDBJ whole genome shotgun (WGS) entry which is preliminary data.</text>
</comment>
<feature type="compositionally biased region" description="Basic and acidic residues" evidence="1">
    <location>
        <begin position="186"/>
        <end position="196"/>
    </location>
</feature>
<proteinExistence type="predicted"/>
<gene>
    <name evidence="2" type="ORF">C2G38_2239966</name>
</gene>
<evidence type="ECO:0000313" key="2">
    <source>
        <dbReference type="EMBL" id="RIB27656.1"/>
    </source>
</evidence>
<name>A0A397W8K4_9GLOM</name>
<dbReference type="Proteomes" id="UP000266673">
    <property type="component" value="Unassembled WGS sequence"/>
</dbReference>
<dbReference type="OrthoDB" id="2440371at2759"/>
<keyword evidence="3" id="KW-1185">Reference proteome</keyword>
<feature type="region of interest" description="Disordered" evidence="1">
    <location>
        <begin position="174"/>
        <end position="198"/>
    </location>
</feature>
<feature type="compositionally biased region" description="Polar residues" evidence="1">
    <location>
        <begin position="175"/>
        <end position="185"/>
    </location>
</feature>
<dbReference type="EMBL" id="QKWP01000091">
    <property type="protein sequence ID" value="RIB27656.1"/>
    <property type="molecule type" value="Genomic_DNA"/>
</dbReference>
<feature type="region of interest" description="Disordered" evidence="1">
    <location>
        <begin position="35"/>
        <end position="61"/>
    </location>
</feature>
<dbReference type="AlphaFoldDB" id="A0A397W8K4"/>
<evidence type="ECO:0000313" key="3">
    <source>
        <dbReference type="Proteomes" id="UP000266673"/>
    </source>
</evidence>
<accession>A0A397W8K4</accession>